<dbReference type="InterPro" id="IPR050226">
    <property type="entry name" value="NagZ_Beta-hexosaminidase"/>
</dbReference>
<dbReference type="InterPro" id="IPR001764">
    <property type="entry name" value="Glyco_hydro_3_N"/>
</dbReference>
<evidence type="ECO:0000256" key="5">
    <source>
        <dbReference type="ARBA" id="ARBA00023295"/>
    </source>
</evidence>
<dbReference type="Pfam" id="PF00933">
    <property type="entry name" value="Glyco_hydro_3"/>
    <property type="match status" value="1"/>
</dbReference>
<comment type="similarity">
    <text evidence="2">Belongs to the glycosyl hydrolase 3 family.</text>
</comment>
<dbReference type="GO" id="GO:0004563">
    <property type="term" value="F:beta-N-acetylhexosaminidase activity"/>
    <property type="evidence" value="ECO:0007669"/>
    <property type="project" value="UniProtKB-EC"/>
</dbReference>
<dbReference type="EMBL" id="JYPD01000017">
    <property type="protein sequence ID" value="KXK09509.1"/>
    <property type="molecule type" value="Genomic_DNA"/>
</dbReference>
<keyword evidence="5 7" id="KW-0326">Glycosidase</keyword>
<keyword evidence="4 7" id="KW-0378">Hydrolase</keyword>
<dbReference type="InterPro" id="IPR017853">
    <property type="entry name" value="GH"/>
</dbReference>
<evidence type="ECO:0000313" key="7">
    <source>
        <dbReference type="EMBL" id="KXK09509.1"/>
    </source>
</evidence>
<gene>
    <name evidence="7" type="primary">nagZ</name>
    <name evidence="7" type="ORF">UZ20_WS6002000559</name>
</gene>
<evidence type="ECO:0000256" key="4">
    <source>
        <dbReference type="ARBA" id="ARBA00022801"/>
    </source>
</evidence>
<protein>
    <recommendedName>
        <fullName evidence="3">beta-N-acetylhexosaminidase</fullName>
        <ecNumber evidence="3">3.2.1.52</ecNumber>
    </recommendedName>
</protein>
<dbReference type="PANTHER" id="PTHR30480">
    <property type="entry name" value="BETA-HEXOSAMINIDASE-RELATED"/>
    <property type="match status" value="1"/>
</dbReference>
<dbReference type="Gene3D" id="3.20.20.300">
    <property type="entry name" value="Glycoside hydrolase, family 3, N-terminal domain"/>
    <property type="match status" value="1"/>
</dbReference>
<dbReference type="GO" id="GO:0005975">
    <property type="term" value="P:carbohydrate metabolic process"/>
    <property type="evidence" value="ECO:0007669"/>
    <property type="project" value="InterPro"/>
</dbReference>
<dbReference type="InterPro" id="IPR036962">
    <property type="entry name" value="Glyco_hydro_3_N_sf"/>
</dbReference>
<evidence type="ECO:0000313" key="8">
    <source>
        <dbReference type="Proteomes" id="UP000070449"/>
    </source>
</evidence>
<sequence>MGGNISDALQTQKLVRDIKSIKPNILVAIDQEGGSVVRMKWDKFASLSARKMAEKGLEDIRIVHLERAKLLQENGFDLVFAPVLDLGMENSWIKDRAFSEDAEEVAQVSEVILSAMKQYSILTTAKHFPGLGRAVEDTHEVLPVLNIPRNEQDEDIQPFSSFIKNKGELVMTSHAVYQQLDSDNPASLSKRIVSEMLREDLKFDGIVITDDLRMGALNKIDNKFIKALEAGNNILLYIDYLPKTQKAIDEIAKLDKSYLYDRASELERRLIQVGH</sequence>
<evidence type="ECO:0000256" key="3">
    <source>
        <dbReference type="ARBA" id="ARBA00012663"/>
    </source>
</evidence>
<evidence type="ECO:0000259" key="6">
    <source>
        <dbReference type="Pfam" id="PF00933"/>
    </source>
</evidence>
<dbReference type="Proteomes" id="UP000070449">
    <property type="component" value="Unassembled WGS sequence"/>
</dbReference>
<dbReference type="AlphaFoldDB" id="A0A136KJB3"/>
<dbReference type="STRING" id="1617427.UZ20_WS6002000559"/>
<evidence type="ECO:0000256" key="1">
    <source>
        <dbReference type="ARBA" id="ARBA00001231"/>
    </source>
</evidence>
<feature type="domain" description="Glycoside hydrolase family 3 N-terminal" evidence="6">
    <location>
        <begin position="2"/>
        <end position="251"/>
    </location>
</feature>
<reference evidence="7 8" key="1">
    <citation type="submission" date="2015-02" db="EMBL/GenBank/DDBJ databases">
        <title>Improved understanding of the partial-nitritation anammox process through 23 genomes representing the majority of the microbial community.</title>
        <authorList>
            <person name="Speth D.R."/>
            <person name="In T Zandt M."/>
            <person name="Guerrero Cruz S."/>
            <person name="Jetten M.S."/>
            <person name="Dutilh B.E."/>
        </authorList>
    </citation>
    <scope>NUCLEOTIDE SEQUENCE [LARGE SCALE GENOMIC DNA]</scope>
    <source>
        <strain evidence="7">OLB21</strain>
    </source>
</reference>
<organism evidence="7 8">
    <name type="scientific">candidate division WS6 bacterium OLB21</name>
    <dbReference type="NCBI Taxonomy" id="1617427"/>
    <lineage>
        <taxon>Bacteria</taxon>
        <taxon>Candidatus Dojkabacteria</taxon>
    </lineage>
</organism>
<dbReference type="PANTHER" id="PTHR30480:SF13">
    <property type="entry name" value="BETA-HEXOSAMINIDASE"/>
    <property type="match status" value="1"/>
</dbReference>
<dbReference type="PATRIC" id="fig|1617427.3.peg.582"/>
<evidence type="ECO:0000256" key="2">
    <source>
        <dbReference type="ARBA" id="ARBA00005336"/>
    </source>
</evidence>
<accession>A0A136KJB3</accession>
<dbReference type="EC" id="3.2.1.52" evidence="3"/>
<proteinExistence type="inferred from homology"/>
<name>A0A136KJB3_9BACT</name>
<dbReference type="GO" id="GO:0009254">
    <property type="term" value="P:peptidoglycan turnover"/>
    <property type="evidence" value="ECO:0007669"/>
    <property type="project" value="TreeGrafter"/>
</dbReference>
<comment type="caution">
    <text evidence="7">The sequence shown here is derived from an EMBL/GenBank/DDBJ whole genome shotgun (WGS) entry which is preliminary data.</text>
</comment>
<dbReference type="SUPFAM" id="SSF51445">
    <property type="entry name" value="(Trans)glycosidases"/>
    <property type="match status" value="1"/>
</dbReference>
<comment type="catalytic activity">
    <reaction evidence="1">
        <text>Hydrolysis of terminal non-reducing N-acetyl-D-hexosamine residues in N-acetyl-beta-D-hexosaminides.</text>
        <dbReference type="EC" id="3.2.1.52"/>
    </reaction>
</comment>